<dbReference type="Pfam" id="PF01255">
    <property type="entry name" value="Prenyltransf"/>
    <property type="match status" value="1"/>
</dbReference>
<keyword evidence="2" id="KW-0479">Metal-binding</keyword>
<proteinExistence type="inferred from homology"/>
<dbReference type="SUPFAM" id="SSF64005">
    <property type="entry name" value="Undecaprenyl diphosphate synthase"/>
    <property type="match status" value="1"/>
</dbReference>
<dbReference type="NCBIfam" id="TIGR00055">
    <property type="entry name" value="uppS"/>
    <property type="match status" value="1"/>
</dbReference>
<dbReference type="EMBL" id="NBVN01000003">
    <property type="protein sequence ID" value="PUA32881.1"/>
    <property type="molecule type" value="Genomic_DNA"/>
</dbReference>
<dbReference type="GO" id="GO:0000287">
    <property type="term" value="F:magnesium ion binding"/>
    <property type="evidence" value="ECO:0007669"/>
    <property type="project" value="UniProtKB-UniRule"/>
</dbReference>
<feature type="binding site" evidence="2">
    <location>
        <begin position="45"/>
        <end position="48"/>
    </location>
    <ligand>
        <name>substrate</name>
    </ligand>
</feature>
<dbReference type="InterPro" id="IPR001441">
    <property type="entry name" value="UPP_synth-like"/>
</dbReference>
<dbReference type="EC" id="2.5.1.89" evidence="2"/>
<dbReference type="InterPro" id="IPR018520">
    <property type="entry name" value="UPP_synth-like_CS"/>
</dbReference>
<keyword evidence="2" id="KW-0460">Magnesium</keyword>
<sequence length="271" mass="32258">MGFIRAFGKWFKPLLKPVYRVYENWLWTQVVNGPKPKHVAIIPDGNRRWARLQGLNPLYGHEVGYEKVKEVLNWLWELGVKIATIYGMSYENCTRRSEEERNHLMNLLRRSLDEFGNDDYLSKYRVRVKFVGRLELIPPDILSKIAEVEERSSKYDEHFLNIALCYGGRQEIVDAVVKLVKDVLEGNVRVEDVNEDLFRRYLSTSHLSINGFEEPDLVIRTSGELRISNFLLWQIAYSELYFCDVYWPEFRRIDLLRAVRSYQKRERRFGR</sequence>
<evidence type="ECO:0000256" key="2">
    <source>
        <dbReference type="HAMAP-Rule" id="MF_01139"/>
    </source>
</evidence>
<comment type="catalytic activity">
    <reaction evidence="2">
        <text>geranylgeranyl diphosphate + 7 isopentenyl diphosphate = tri-trans,hepta-cis-undecaprenyl diphosphate + 7 diphosphate</text>
        <dbReference type="Rhea" id="RHEA:27622"/>
        <dbReference type="ChEBI" id="CHEBI:33019"/>
        <dbReference type="ChEBI" id="CHEBI:57533"/>
        <dbReference type="ChEBI" id="CHEBI:60388"/>
        <dbReference type="ChEBI" id="CHEBI:128769"/>
        <dbReference type="EC" id="2.5.1.89"/>
    </reaction>
</comment>
<dbReference type="Proteomes" id="UP000244093">
    <property type="component" value="Unassembled WGS sequence"/>
</dbReference>
<evidence type="ECO:0000313" key="3">
    <source>
        <dbReference type="EMBL" id="PUA32881.1"/>
    </source>
</evidence>
<organism evidence="3 4">
    <name type="scientific">Zestosphaera tikiterensis</name>
    <dbReference type="NCBI Taxonomy" id="1973259"/>
    <lineage>
        <taxon>Archaea</taxon>
        <taxon>Thermoproteota</taxon>
        <taxon>Thermoprotei</taxon>
        <taxon>Desulfurococcales</taxon>
        <taxon>Desulfurococcaceae</taxon>
        <taxon>Zestosphaera</taxon>
    </lineage>
</organism>
<feature type="active site" description="Proton acceptor" evidence="2">
    <location>
        <position position="92"/>
    </location>
</feature>
<dbReference type="PANTHER" id="PTHR10291">
    <property type="entry name" value="DEHYDRODOLICHYL DIPHOSPHATE SYNTHASE FAMILY MEMBER"/>
    <property type="match status" value="1"/>
</dbReference>
<accession>A0A2R7Y5R1</accession>
<comment type="caution">
    <text evidence="2">Lacks conserved residue(s) required for the propagation of feature annotation.</text>
</comment>
<dbReference type="PROSITE" id="PS01066">
    <property type="entry name" value="UPP_SYNTHASE"/>
    <property type="match status" value="1"/>
</dbReference>
<comment type="caution">
    <text evidence="3">The sequence shown here is derived from an EMBL/GenBank/DDBJ whole genome shotgun (WGS) entry which is preliminary data.</text>
</comment>
<dbReference type="InterPro" id="IPR036424">
    <property type="entry name" value="UPP_synth-like_sf"/>
</dbReference>
<feature type="binding site" evidence="2">
    <location>
        <position position="239"/>
    </location>
    <ligand>
        <name>Mg(2+)</name>
        <dbReference type="ChEBI" id="CHEBI:18420"/>
    </ligand>
</feature>
<feature type="binding site" evidence="2">
    <location>
        <begin position="89"/>
        <end position="91"/>
    </location>
    <ligand>
        <name>substrate</name>
    </ligand>
</feature>
<feature type="binding site" evidence="2">
    <location>
        <position position="220"/>
    </location>
    <ligand>
        <name>substrate</name>
    </ligand>
</feature>
<dbReference type="GO" id="GO:0045547">
    <property type="term" value="F:ditrans,polycis-polyprenyl diphosphate synthase [(2E,6E)-farnesyl diphosphate specific] activity"/>
    <property type="evidence" value="ECO:0007669"/>
    <property type="project" value="TreeGrafter"/>
</dbReference>
<reference evidence="3 4" key="1">
    <citation type="journal article" date="2018" name="Syst. Appl. Microbiol.">
        <title>A new symbiotic nanoarchaeote (Candidatus Nanoclepta minutus) and its host (Zestosphaera tikiterensis gen. nov., sp. nov.) from a New Zealand hot spring.</title>
        <authorList>
            <person name="St John E."/>
            <person name="Liu Y."/>
            <person name="Podar M."/>
            <person name="Stott M.B."/>
            <person name="Meneghin J."/>
            <person name="Chen Z."/>
            <person name="Lagutin K."/>
            <person name="Mitchell K."/>
            <person name="Reysenbach A.L."/>
        </authorList>
    </citation>
    <scope>NUCLEOTIDE SEQUENCE [LARGE SCALE GENOMIC DNA]</scope>
    <source>
        <strain evidence="3">NZ3</strain>
    </source>
</reference>
<evidence type="ECO:0000313" key="4">
    <source>
        <dbReference type="Proteomes" id="UP000244093"/>
    </source>
</evidence>
<feature type="binding site" evidence="2">
    <location>
        <position position="96"/>
    </location>
    <ligand>
        <name>substrate</name>
    </ligand>
</feature>
<dbReference type="HAMAP" id="MF_01139">
    <property type="entry name" value="ISPT"/>
    <property type="match status" value="1"/>
</dbReference>
<comment type="function">
    <text evidence="2">Catalyzes the sequential condensation of isopentenyl diphosphate (IPP) with geranylgeranyl diphosphate (GGPP) to yield (2Z,6Z,10Z,14Z,18Z,22Z,26Z,30E,34E,38E)-undecaprenyl diphosphate (tritrans,heptacis-UPP). It is probably the precursor of glycosyl carrier lipids.</text>
</comment>
<feature type="binding site" evidence="2">
    <location>
        <position position="49"/>
    </location>
    <ligand>
        <name>substrate</name>
    </ligand>
</feature>
<comment type="subunit">
    <text evidence="2">Homodimer.</text>
</comment>
<feature type="active site" evidence="2">
    <location>
        <position position="44"/>
    </location>
</feature>
<dbReference type="AlphaFoldDB" id="A0A2R7Y5R1"/>
<feature type="binding site" evidence="2">
    <location>
        <position position="44"/>
    </location>
    <ligand>
        <name>Mg(2+)</name>
        <dbReference type="ChEBI" id="CHEBI:18420"/>
    </ligand>
</feature>
<dbReference type="PANTHER" id="PTHR10291:SF43">
    <property type="entry name" value="DEHYDRODOLICHYL DIPHOSPHATE SYNTHASE COMPLEX SUBUNIT DHDDS"/>
    <property type="match status" value="1"/>
</dbReference>
<protein>
    <recommendedName>
        <fullName evidence="2">Tritrans,polycis-undecaprenyl-diphosphate synthase (geranylgeranyl-diphosphate specific)</fullName>
        <ecNumber evidence="2">2.5.1.89</ecNumber>
    </recommendedName>
    <alternativeName>
        <fullName evidence="2">Undecaprenyl diphosphate synthase</fullName>
        <shortName evidence="2">UDS</shortName>
    </alternativeName>
    <alternativeName>
        <fullName evidence="2">Undecaprenyl pyrophosphate synthase</fullName>
        <shortName evidence="2">UPP synthase</shortName>
    </alternativeName>
</protein>
<dbReference type="GO" id="GO:0016094">
    <property type="term" value="P:polyprenol biosynthetic process"/>
    <property type="evidence" value="ECO:0007669"/>
    <property type="project" value="TreeGrafter"/>
</dbReference>
<comment type="cofactor">
    <cofactor evidence="2">
        <name>Mg(2+)</name>
        <dbReference type="ChEBI" id="CHEBI:18420"/>
    </cofactor>
    <text evidence="2">Binds 2 magnesium ions per subunit.</text>
</comment>
<feature type="binding site" evidence="2">
    <location>
        <position position="61"/>
    </location>
    <ligand>
        <name>substrate</name>
    </ligand>
</feature>
<dbReference type="CDD" id="cd00475">
    <property type="entry name" value="Cis_IPPS"/>
    <property type="match status" value="1"/>
</dbReference>
<feature type="binding site" evidence="2">
    <location>
        <begin position="226"/>
        <end position="228"/>
    </location>
    <ligand>
        <name>substrate</name>
    </ligand>
</feature>
<evidence type="ECO:0000256" key="1">
    <source>
        <dbReference type="ARBA" id="ARBA00022679"/>
    </source>
</evidence>
<keyword evidence="1 2" id="KW-0808">Transferase</keyword>
<gene>
    <name evidence="2" type="primary">uppS</name>
    <name evidence="3" type="ORF">B7O98_04860</name>
</gene>
<name>A0A2R7Y5R1_9CREN</name>
<dbReference type="Gene3D" id="3.40.1180.10">
    <property type="entry name" value="Decaprenyl diphosphate synthase-like"/>
    <property type="match status" value="1"/>
</dbReference>
<comment type="similarity">
    <text evidence="2">Belongs to the UPP synthase family.</text>
</comment>
<dbReference type="FunFam" id="3.40.1180.10:FF:000016">
    <property type="entry name" value="Undecaprenyl diphosphate synthase"/>
    <property type="match status" value="1"/>
</dbReference>